<feature type="transmembrane region" description="Helical" evidence="8">
    <location>
        <begin position="370"/>
        <end position="396"/>
    </location>
</feature>
<feature type="transmembrane region" description="Helical" evidence="8">
    <location>
        <begin position="62"/>
        <end position="81"/>
    </location>
</feature>
<feature type="domain" description="O-antigen ligase-related" evidence="9">
    <location>
        <begin position="205"/>
        <end position="353"/>
    </location>
</feature>
<dbReference type="PROSITE" id="PS50005">
    <property type="entry name" value="TPR"/>
    <property type="match status" value="1"/>
</dbReference>
<dbReference type="STRING" id="1802525.A2975_01460"/>
<feature type="transmembrane region" description="Helical" evidence="8">
    <location>
        <begin position="178"/>
        <end position="194"/>
    </location>
</feature>
<protein>
    <recommendedName>
        <fullName evidence="9">O-antigen ligase-related domain-containing protein</fullName>
    </recommendedName>
</protein>
<dbReference type="Pfam" id="PF04932">
    <property type="entry name" value="Wzy_C"/>
    <property type="match status" value="1"/>
</dbReference>
<keyword evidence="3" id="KW-0677">Repeat</keyword>
<feature type="transmembrane region" description="Helical" evidence="8">
    <location>
        <begin position="201"/>
        <end position="216"/>
    </location>
</feature>
<evidence type="ECO:0000256" key="3">
    <source>
        <dbReference type="ARBA" id="ARBA00022737"/>
    </source>
</evidence>
<name>A0A1F8C5I0_9BACT</name>
<sequence length="595" mass="67212">MVISWFFNLLFFAVPLFFWPRTSEVFEFNKVLLVYGFTVLIVAVWLGKMISQKKIIFHRTTLDIPILLFLATQALSTIISIDSHTSFFGYYSRFHGGLLSLISYALLYWAFVSNMDKQKTLTAMYYALSTGVIVSIYGIFEHFGYSVSCLFITGRFDVACWVQDVQHRIFATLGQPNWLAAYLVALTPLTWAFAAKKKSGYWIMASVLFYTTILFTKSRSGLLGLGVAFAIYWLFNLWKNKKHFIILTASYLFLTAIVGTSFTQAPTAQGPALETGGTESGDIRKIVWKGALDVWRANPILGTGVETFAYSYYQFRPAEHNLTSEWDFVYNKAHNEYLNFLANTGLVGTTAYLTLIGASLFVLRKNIALLAGYVSILITNFFGFSVVPVALLFFLYPAWALTLQTPNPKHQTLNKFKLSNYQKGLIAFVLLVTGYLLLITIRYWQADFAYNQKTFASLTRAIKLRPAEAVFYDRLARIKTDLALASEDTSLAQEALADMQKAVDLSPRNVNIRRSQAGAYIMLAKLDPNYLLEAIKTLTNTQVLAPTDVKTLYHLGLTYARIGDVPRALELLDKALDLKPNYQDAQLAKEELEKL</sequence>
<keyword evidence="5 8" id="KW-1133">Transmembrane helix</keyword>
<dbReference type="SUPFAM" id="SSF48452">
    <property type="entry name" value="TPR-like"/>
    <property type="match status" value="1"/>
</dbReference>
<evidence type="ECO:0000256" key="2">
    <source>
        <dbReference type="ARBA" id="ARBA00022692"/>
    </source>
</evidence>
<evidence type="ECO:0000313" key="11">
    <source>
        <dbReference type="Proteomes" id="UP000178429"/>
    </source>
</evidence>
<feature type="transmembrane region" description="Helical" evidence="8">
    <location>
        <begin position="123"/>
        <end position="140"/>
    </location>
</feature>
<feature type="transmembrane region" description="Helical" evidence="8">
    <location>
        <begin position="222"/>
        <end position="238"/>
    </location>
</feature>
<feature type="transmembrane region" description="Helical" evidence="8">
    <location>
        <begin position="33"/>
        <end position="50"/>
    </location>
</feature>
<comment type="caution">
    <text evidence="10">The sequence shown here is derived from an EMBL/GenBank/DDBJ whole genome shotgun (WGS) entry which is preliminary data.</text>
</comment>
<evidence type="ECO:0000313" key="10">
    <source>
        <dbReference type="EMBL" id="OGM70925.1"/>
    </source>
</evidence>
<dbReference type="InterPro" id="IPR051533">
    <property type="entry name" value="WaaL-like"/>
</dbReference>
<dbReference type="PROSITE" id="PS50293">
    <property type="entry name" value="TPR_REGION"/>
    <property type="match status" value="1"/>
</dbReference>
<feature type="transmembrane region" description="Helical" evidence="8">
    <location>
        <begin position="245"/>
        <end position="265"/>
    </location>
</feature>
<evidence type="ECO:0000256" key="5">
    <source>
        <dbReference type="ARBA" id="ARBA00022989"/>
    </source>
</evidence>
<dbReference type="PANTHER" id="PTHR37422:SF23">
    <property type="entry name" value="TEICHURONIC ACID BIOSYNTHESIS PROTEIN TUAE"/>
    <property type="match status" value="1"/>
</dbReference>
<accession>A0A1F8C5I0</accession>
<evidence type="ECO:0000256" key="4">
    <source>
        <dbReference type="ARBA" id="ARBA00022803"/>
    </source>
</evidence>
<dbReference type="InterPro" id="IPR013105">
    <property type="entry name" value="TPR_2"/>
</dbReference>
<feature type="transmembrane region" description="Helical" evidence="8">
    <location>
        <begin position="340"/>
        <end position="363"/>
    </location>
</feature>
<feature type="repeat" description="TPR" evidence="7">
    <location>
        <begin position="549"/>
        <end position="582"/>
    </location>
</feature>
<dbReference type="InterPro" id="IPR007016">
    <property type="entry name" value="O-antigen_ligase-rel_domated"/>
</dbReference>
<feature type="transmembrane region" description="Helical" evidence="8">
    <location>
        <begin position="425"/>
        <end position="444"/>
    </location>
</feature>
<keyword evidence="2 8" id="KW-0812">Transmembrane</keyword>
<reference evidence="10 11" key="1">
    <citation type="journal article" date="2016" name="Nat. Commun.">
        <title>Thousands of microbial genomes shed light on interconnected biogeochemical processes in an aquifer system.</title>
        <authorList>
            <person name="Anantharaman K."/>
            <person name="Brown C.T."/>
            <person name="Hug L.A."/>
            <person name="Sharon I."/>
            <person name="Castelle C.J."/>
            <person name="Probst A.J."/>
            <person name="Thomas B.C."/>
            <person name="Singh A."/>
            <person name="Wilkins M.J."/>
            <person name="Karaoz U."/>
            <person name="Brodie E.L."/>
            <person name="Williams K.H."/>
            <person name="Hubbard S.S."/>
            <person name="Banfield J.F."/>
        </authorList>
    </citation>
    <scope>NUCLEOTIDE SEQUENCE [LARGE SCALE GENOMIC DNA]</scope>
</reference>
<organism evidence="10 11">
    <name type="scientific">Candidatus Woesebacteria bacterium RIFCSPLOWO2_01_FULL_44_14</name>
    <dbReference type="NCBI Taxonomy" id="1802525"/>
    <lineage>
        <taxon>Bacteria</taxon>
        <taxon>Candidatus Woeseibacteriota</taxon>
    </lineage>
</organism>
<dbReference type="InterPro" id="IPR019734">
    <property type="entry name" value="TPR_rpt"/>
</dbReference>
<evidence type="ECO:0000256" key="8">
    <source>
        <dbReference type="SAM" id="Phobius"/>
    </source>
</evidence>
<evidence type="ECO:0000256" key="1">
    <source>
        <dbReference type="ARBA" id="ARBA00004141"/>
    </source>
</evidence>
<dbReference type="Gene3D" id="1.25.40.10">
    <property type="entry name" value="Tetratricopeptide repeat domain"/>
    <property type="match status" value="2"/>
</dbReference>
<gene>
    <name evidence="10" type="ORF">A2975_01460</name>
</gene>
<keyword evidence="4 7" id="KW-0802">TPR repeat</keyword>
<dbReference type="SMART" id="SM00028">
    <property type="entry name" value="TPR"/>
    <property type="match status" value="2"/>
</dbReference>
<evidence type="ECO:0000256" key="6">
    <source>
        <dbReference type="ARBA" id="ARBA00023136"/>
    </source>
</evidence>
<dbReference type="PANTHER" id="PTHR37422">
    <property type="entry name" value="TEICHURONIC ACID BIOSYNTHESIS PROTEIN TUAE"/>
    <property type="match status" value="1"/>
</dbReference>
<comment type="subcellular location">
    <subcellularLocation>
        <location evidence="1">Membrane</location>
        <topology evidence="1">Multi-pass membrane protein</topology>
    </subcellularLocation>
</comment>
<proteinExistence type="predicted"/>
<dbReference type="InterPro" id="IPR011990">
    <property type="entry name" value="TPR-like_helical_dom_sf"/>
</dbReference>
<keyword evidence="6 8" id="KW-0472">Membrane</keyword>
<dbReference type="GO" id="GO:0016020">
    <property type="term" value="C:membrane"/>
    <property type="evidence" value="ECO:0007669"/>
    <property type="project" value="UniProtKB-SubCell"/>
</dbReference>
<dbReference type="AlphaFoldDB" id="A0A1F8C5I0"/>
<evidence type="ECO:0000256" key="7">
    <source>
        <dbReference type="PROSITE-ProRule" id="PRU00339"/>
    </source>
</evidence>
<feature type="transmembrane region" description="Helical" evidence="8">
    <location>
        <begin position="93"/>
        <end position="111"/>
    </location>
</feature>
<dbReference type="EMBL" id="MGHL01000001">
    <property type="protein sequence ID" value="OGM70925.1"/>
    <property type="molecule type" value="Genomic_DNA"/>
</dbReference>
<dbReference type="Proteomes" id="UP000178429">
    <property type="component" value="Unassembled WGS sequence"/>
</dbReference>
<evidence type="ECO:0000259" key="9">
    <source>
        <dbReference type="Pfam" id="PF04932"/>
    </source>
</evidence>
<dbReference type="Pfam" id="PF07719">
    <property type="entry name" value="TPR_2"/>
    <property type="match status" value="1"/>
</dbReference>